<dbReference type="Gene3D" id="1.20.1260.30">
    <property type="match status" value="1"/>
</dbReference>
<evidence type="ECO:0000259" key="10">
    <source>
        <dbReference type="Pfam" id="PF12161"/>
    </source>
</evidence>
<dbReference type="GO" id="GO:0032259">
    <property type="term" value="P:methylation"/>
    <property type="evidence" value="ECO:0007669"/>
    <property type="project" value="UniProtKB-KW"/>
</dbReference>
<dbReference type="NCBIfam" id="TIGR00497">
    <property type="entry name" value="hsdM"/>
    <property type="match status" value="1"/>
</dbReference>
<evidence type="ECO:0000259" key="9">
    <source>
        <dbReference type="Pfam" id="PF02384"/>
    </source>
</evidence>
<comment type="caution">
    <text evidence="11">The sequence shown here is derived from an EMBL/GenBank/DDBJ whole genome shotgun (WGS) entry which is preliminary data.</text>
</comment>
<keyword evidence="5" id="KW-0949">S-adenosyl-L-methionine</keyword>
<evidence type="ECO:0000313" key="11">
    <source>
        <dbReference type="EMBL" id="OZM58361.1"/>
    </source>
</evidence>
<dbReference type="PANTHER" id="PTHR42933:SF3">
    <property type="entry name" value="TYPE I RESTRICTION ENZYME MJAVIII METHYLASE SUBUNIT"/>
    <property type="match status" value="1"/>
</dbReference>
<dbReference type="InterPro" id="IPR004546">
    <property type="entry name" value="Restrct_endonuc_T1M"/>
</dbReference>
<comment type="similarity">
    <text evidence="1">Belongs to the N(4)/N(6)-methyltransferase family.</text>
</comment>
<accession>A0A263BX79</accession>
<dbReference type="GO" id="GO:0008170">
    <property type="term" value="F:N-methyltransferase activity"/>
    <property type="evidence" value="ECO:0007669"/>
    <property type="project" value="InterPro"/>
</dbReference>
<dbReference type="InterPro" id="IPR038333">
    <property type="entry name" value="T1MK-like_N_sf"/>
</dbReference>
<dbReference type="GO" id="GO:0009307">
    <property type="term" value="P:DNA restriction-modification system"/>
    <property type="evidence" value="ECO:0007669"/>
    <property type="project" value="UniProtKB-KW"/>
</dbReference>
<dbReference type="Gene3D" id="3.40.50.150">
    <property type="entry name" value="Vaccinia Virus protein VP39"/>
    <property type="match status" value="1"/>
</dbReference>
<feature type="domain" description="DNA methylase adenine-specific" evidence="9">
    <location>
        <begin position="147"/>
        <end position="457"/>
    </location>
</feature>
<sequence length="493" mass="56201">MEKLSQQQLESHLWESANILRGSIDSSDYKNYIFGMLFLKRLNDVFVETAKRIEEQEGDDYGWHDRDEHQFFVPERARWSNIQAQTQDIGDTINKAFEALEEENASLQGVLATIDFNDKEKLPDRLLIQLIQHFSAIHLSNANLSEPDMLGRAYEYLIGQFADDAGKKGGEFYSPNKVVELLVKILKPEEGMRVCDPTVGSGGMLIQSVDYIKSQGGNPRNLTLHGQERNLNTWAICKMNLLLHGLSDHRIEKGDTIREPKLLEDGELILYDRVIANPPFSLKNWGREEAESDQYGRFRFGLPPKDKGDLAFIQHMVSTLNHEGKAGVVMPHGILFRGAAEGKIRQGLLEEDLVEAVIGLPSNLFYGTGIPACILVLNRNKEEHKKGKVFFLNGSEDYQEGKNQNTLRERDIEKIITAYDKGEEQEKYCRAVSLDEIKENDYNLNIARYIDTTEEEEQIDVAQALTELRKLENEREDIEALMNGYLKELGYGE</sequence>
<comment type="catalytic activity">
    <reaction evidence="7">
        <text>a 2'-deoxyadenosine in DNA + S-adenosyl-L-methionine = an N(6)-methyl-2'-deoxyadenosine in DNA + S-adenosyl-L-homocysteine + H(+)</text>
        <dbReference type="Rhea" id="RHEA:15197"/>
        <dbReference type="Rhea" id="RHEA-COMP:12418"/>
        <dbReference type="Rhea" id="RHEA-COMP:12419"/>
        <dbReference type="ChEBI" id="CHEBI:15378"/>
        <dbReference type="ChEBI" id="CHEBI:57856"/>
        <dbReference type="ChEBI" id="CHEBI:59789"/>
        <dbReference type="ChEBI" id="CHEBI:90615"/>
        <dbReference type="ChEBI" id="CHEBI:90616"/>
        <dbReference type="EC" id="2.1.1.72"/>
    </reaction>
</comment>
<evidence type="ECO:0000313" key="12">
    <source>
        <dbReference type="Proteomes" id="UP000217083"/>
    </source>
</evidence>
<dbReference type="GO" id="GO:0009007">
    <property type="term" value="F:site-specific DNA-methyltransferase (adenine-specific) activity"/>
    <property type="evidence" value="ECO:0007669"/>
    <property type="project" value="UniProtKB-EC"/>
</dbReference>
<dbReference type="Pfam" id="PF02384">
    <property type="entry name" value="N6_Mtase"/>
    <property type="match status" value="1"/>
</dbReference>
<dbReference type="InterPro" id="IPR022749">
    <property type="entry name" value="D12N6_MeTrfase_N"/>
</dbReference>
<evidence type="ECO:0000256" key="5">
    <source>
        <dbReference type="ARBA" id="ARBA00022691"/>
    </source>
</evidence>
<evidence type="ECO:0000256" key="2">
    <source>
        <dbReference type="ARBA" id="ARBA00011900"/>
    </source>
</evidence>
<dbReference type="SUPFAM" id="SSF53335">
    <property type="entry name" value="S-adenosyl-L-methionine-dependent methyltransferases"/>
    <property type="match status" value="1"/>
</dbReference>
<organism evidence="11 12">
    <name type="scientific">Lottiidibacillus patelloidae</name>
    <dbReference type="NCBI Taxonomy" id="2670334"/>
    <lineage>
        <taxon>Bacteria</taxon>
        <taxon>Bacillati</taxon>
        <taxon>Bacillota</taxon>
        <taxon>Bacilli</taxon>
        <taxon>Bacillales</taxon>
        <taxon>Bacillaceae</taxon>
        <taxon>Lottiidibacillus</taxon>
    </lineage>
</organism>
<dbReference type="Proteomes" id="UP000217083">
    <property type="component" value="Unassembled WGS sequence"/>
</dbReference>
<evidence type="ECO:0000256" key="6">
    <source>
        <dbReference type="ARBA" id="ARBA00022747"/>
    </source>
</evidence>
<feature type="domain" description="N6 adenine-specific DNA methyltransferase N-terminal" evidence="10">
    <location>
        <begin position="9"/>
        <end position="134"/>
    </location>
</feature>
<reference evidence="12" key="1">
    <citation type="submission" date="2017-08" db="EMBL/GenBank/DDBJ databases">
        <authorList>
            <person name="Huang Z."/>
        </authorList>
    </citation>
    <scope>NUCLEOTIDE SEQUENCE [LARGE SCALE GENOMIC DNA]</scope>
    <source>
        <strain evidence="12">SA5d-4</strain>
    </source>
</reference>
<evidence type="ECO:0000256" key="8">
    <source>
        <dbReference type="SAM" id="Coils"/>
    </source>
</evidence>
<keyword evidence="6" id="KW-0680">Restriction system</keyword>
<evidence type="ECO:0000256" key="1">
    <source>
        <dbReference type="ARBA" id="ARBA00006594"/>
    </source>
</evidence>
<dbReference type="PRINTS" id="PR00507">
    <property type="entry name" value="N12N6MTFRASE"/>
</dbReference>
<dbReference type="AlphaFoldDB" id="A0A263BX79"/>
<dbReference type="RefSeq" id="WP_094921123.1">
    <property type="nucleotide sequence ID" value="NZ_NPIA01000001.1"/>
</dbReference>
<gene>
    <name evidence="11" type="ORF">CIB95_01970</name>
</gene>
<keyword evidence="4" id="KW-0808">Transferase</keyword>
<evidence type="ECO:0000256" key="3">
    <source>
        <dbReference type="ARBA" id="ARBA00022603"/>
    </source>
</evidence>
<keyword evidence="3" id="KW-0489">Methyltransferase</keyword>
<dbReference type="Pfam" id="PF12161">
    <property type="entry name" value="HsdM_N"/>
    <property type="match status" value="1"/>
</dbReference>
<keyword evidence="12" id="KW-1185">Reference proteome</keyword>
<dbReference type="EC" id="2.1.1.72" evidence="2"/>
<feature type="coiled-coil region" evidence="8">
    <location>
        <begin position="454"/>
        <end position="488"/>
    </location>
</feature>
<keyword evidence="8" id="KW-0175">Coiled coil</keyword>
<dbReference type="InterPro" id="IPR051537">
    <property type="entry name" value="DNA_Adenine_Mtase"/>
</dbReference>
<evidence type="ECO:0000256" key="4">
    <source>
        <dbReference type="ARBA" id="ARBA00022679"/>
    </source>
</evidence>
<proteinExistence type="inferred from homology"/>
<reference evidence="11 12" key="2">
    <citation type="submission" date="2017-09" db="EMBL/GenBank/DDBJ databases">
        <title>Bacillus patelloidae sp. nov., isolated from the intestinal tract of a marine limpet.</title>
        <authorList>
            <person name="Liu R."/>
            <person name="Dong C."/>
            <person name="Shao Z."/>
        </authorList>
    </citation>
    <scope>NUCLEOTIDE SEQUENCE [LARGE SCALE GENOMIC DNA]</scope>
    <source>
        <strain evidence="11 12">SA5d-4</strain>
    </source>
</reference>
<dbReference type="PANTHER" id="PTHR42933">
    <property type="entry name" value="SLR6095 PROTEIN"/>
    <property type="match status" value="1"/>
</dbReference>
<name>A0A263BX79_9BACI</name>
<dbReference type="EMBL" id="NPIA01000001">
    <property type="protein sequence ID" value="OZM58361.1"/>
    <property type="molecule type" value="Genomic_DNA"/>
</dbReference>
<protein>
    <recommendedName>
        <fullName evidence="2">site-specific DNA-methyltransferase (adenine-specific)</fullName>
        <ecNumber evidence="2">2.1.1.72</ecNumber>
    </recommendedName>
</protein>
<evidence type="ECO:0000256" key="7">
    <source>
        <dbReference type="ARBA" id="ARBA00047942"/>
    </source>
</evidence>
<dbReference type="InterPro" id="IPR029063">
    <property type="entry name" value="SAM-dependent_MTases_sf"/>
</dbReference>
<dbReference type="InterPro" id="IPR003356">
    <property type="entry name" value="DNA_methylase_A-5"/>
</dbReference>
<dbReference type="GO" id="GO:0003677">
    <property type="term" value="F:DNA binding"/>
    <property type="evidence" value="ECO:0007669"/>
    <property type="project" value="InterPro"/>
</dbReference>